<dbReference type="SUPFAM" id="SSF52540">
    <property type="entry name" value="P-loop containing nucleoside triphosphate hydrolases"/>
    <property type="match status" value="1"/>
</dbReference>
<dbReference type="PANTHER" id="PTHR43261:SF1">
    <property type="entry name" value="RIBOSOME-RELEASING FACTOR 2, MITOCHONDRIAL"/>
    <property type="match status" value="1"/>
</dbReference>
<feature type="region of interest" description="Disordered" evidence="7">
    <location>
        <begin position="401"/>
        <end position="424"/>
    </location>
</feature>
<dbReference type="InterPro" id="IPR030851">
    <property type="entry name" value="EFG2"/>
</dbReference>
<comment type="function">
    <text evidence="6">Mitochondrial GTPase that mediates the disassembly of ribosomes from messenger RNA at the termination of mitochondrial protein biosynthesis. Not involved in the GTP-dependent ribosomal translocation step during translation elongation.</text>
</comment>
<dbReference type="Gene3D" id="3.30.70.240">
    <property type="match status" value="1"/>
</dbReference>
<keyword evidence="2 6" id="KW-0648">Protein biosynthesis</keyword>
<dbReference type="Gene3D" id="3.30.70.870">
    <property type="entry name" value="Elongation Factor G (Translational Gtpase), domain 3"/>
    <property type="match status" value="1"/>
</dbReference>
<dbReference type="CDD" id="cd03713">
    <property type="entry name" value="EFG_mtEFG_C"/>
    <property type="match status" value="1"/>
</dbReference>
<keyword evidence="10" id="KW-1185">Reference proteome</keyword>
<dbReference type="SUPFAM" id="SSF54980">
    <property type="entry name" value="EF-G C-terminal domain-like"/>
    <property type="match status" value="2"/>
</dbReference>
<proteinExistence type="inferred from homology"/>
<dbReference type="Pfam" id="PF00679">
    <property type="entry name" value="EFG_C"/>
    <property type="match status" value="1"/>
</dbReference>
<dbReference type="CDD" id="cd16262">
    <property type="entry name" value="EFG_III"/>
    <property type="match status" value="1"/>
</dbReference>
<dbReference type="InterPro" id="IPR027417">
    <property type="entry name" value="P-loop_NTPase"/>
</dbReference>
<evidence type="ECO:0000259" key="8">
    <source>
        <dbReference type="PROSITE" id="PS51722"/>
    </source>
</evidence>
<dbReference type="Gene3D" id="3.40.50.300">
    <property type="entry name" value="P-loop containing nucleotide triphosphate hydrolases"/>
    <property type="match status" value="1"/>
</dbReference>
<keyword evidence="4 6" id="KW-0342">GTP-binding</keyword>
<dbReference type="Pfam" id="PF22042">
    <property type="entry name" value="EF-G_D2"/>
    <property type="match status" value="1"/>
</dbReference>
<keyword evidence="1 6" id="KW-0547">Nucleotide-binding</keyword>
<dbReference type="InterPro" id="IPR020568">
    <property type="entry name" value="Ribosomal_Su5_D2-typ_SF"/>
</dbReference>
<dbReference type="Proteomes" id="UP000509510">
    <property type="component" value="Chromosome IV"/>
</dbReference>
<dbReference type="GO" id="GO:0003924">
    <property type="term" value="F:GTPase activity"/>
    <property type="evidence" value="ECO:0007669"/>
    <property type="project" value="UniProtKB-UniRule"/>
</dbReference>
<dbReference type="SUPFAM" id="SSF54211">
    <property type="entry name" value="Ribosomal protein S5 domain 2-like"/>
    <property type="match status" value="1"/>
</dbReference>
<accession>A0A7H8R899</accession>
<dbReference type="EMBL" id="CP055901">
    <property type="protein sequence ID" value="QKX60983.1"/>
    <property type="molecule type" value="Genomic_DNA"/>
</dbReference>
<dbReference type="GO" id="GO:0005739">
    <property type="term" value="C:mitochondrion"/>
    <property type="evidence" value="ECO:0007669"/>
    <property type="project" value="UniProtKB-SubCell"/>
</dbReference>
<dbReference type="PROSITE" id="PS00301">
    <property type="entry name" value="G_TR_1"/>
    <property type="match status" value="1"/>
</dbReference>
<dbReference type="SMART" id="SM00838">
    <property type="entry name" value="EFG_C"/>
    <property type="match status" value="1"/>
</dbReference>
<comment type="similarity">
    <text evidence="6">Belongs to the TRAFAC class translation factor GTPase superfamily. Classic translation factor GTPase family. EF-G/EF-2 subfamily.</text>
</comment>
<dbReference type="InterPro" id="IPR031157">
    <property type="entry name" value="G_TR_CS"/>
</dbReference>
<evidence type="ECO:0000313" key="10">
    <source>
        <dbReference type="Proteomes" id="UP000509510"/>
    </source>
</evidence>
<dbReference type="PROSITE" id="PS51722">
    <property type="entry name" value="G_TR_2"/>
    <property type="match status" value="1"/>
</dbReference>
<dbReference type="InterPro" id="IPR014721">
    <property type="entry name" value="Ribsml_uS5_D2-typ_fold_subgr"/>
</dbReference>
<dbReference type="InterPro" id="IPR053905">
    <property type="entry name" value="EF-G-like_DII"/>
</dbReference>
<dbReference type="SUPFAM" id="SSF50447">
    <property type="entry name" value="Translation proteins"/>
    <property type="match status" value="1"/>
</dbReference>
<dbReference type="Pfam" id="PF00009">
    <property type="entry name" value="GTP_EFTU"/>
    <property type="match status" value="1"/>
</dbReference>
<dbReference type="InterPro" id="IPR005225">
    <property type="entry name" value="Small_GTP-bd"/>
</dbReference>
<reference evidence="10" key="1">
    <citation type="submission" date="2020-06" db="EMBL/GenBank/DDBJ databases">
        <title>A chromosome-scale genome assembly of Talaromyces rugulosus W13939.</title>
        <authorList>
            <person name="Wang B."/>
            <person name="Guo L."/>
            <person name="Ye K."/>
            <person name="Wang L."/>
        </authorList>
    </citation>
    <scope>NUCLEOTIDE SEQUENCE [LARGE SCALE GENOMIC DNA]</scope>
    <source>
        <strain evidence="10">W13939</strain>
    </source>
</reference>
<dbReference type="AlphaFoldDB" id="A0A7H8R899"/>
<evidence type="ECO:0000256" key="1">
    <source>
        <dbReference type="ARBA" id="ARBA00022741"/>
    </source>
</evidence>
<dbReference type="PRINTS" id="PR00315">
    <property type="entry name" value="ELONGATNFCT"/>
</dbReference>
<evidence type="ECO:0000313" key="9">
    <source>
        <dbReference type="EMBL" id="QKX60983.1"/>
    </source>
</evidence>
<dbReference type="OrthoDB" id="198619at2759"/>
<dbReference type="Gene3D" id="2.40.30.10">
    <property type="entry name" value="Translation factors"/>
    <property type="match status" value="1"/>
</dbReference>
<comment type="subcellular location">
    <subcellularLocation>
        <location evidence="6">Mitochondrion</location>
    </subcellularLocation>
</comment>
<evidence type="ECO:0000256" key="5">
    <source>
        <dbReference type="ARBA" id="ARBA00024731"/>
    </source>
</evidence>
<dbReference type="GO" id="GO:0032790">
    <property type="term" value="P:ribosome disassembly"/>
    <property type="evidence" value="ECO:0007669"/>
    <property type="project" value="UniProtKB-UniRule"/>
</dbReference>
<dbReference type="FunFam" id="2.40.30.10:FF:000106">
    <property type="entry name" value="Ribosome-releasing factor 2, mitochondrial"/>
    <property type="match status" value="1"/>
</dbReference>
<dbReference type="InterPro" id="IPR041095">
    <property type="entry name" value="EFG_II"/>
</dbReference>
<dbReference type="InterPro" id="IPR035647">
    <property type="entry name" value="EFG_III/V"/>
</dbReference>
<dbReference type="FunFam" id="3.40.50.300:FF:001636">
    <property type="entry name" value="Ribosome-releasing factor 2, mitochondrial"/>
    <property type="match status" value="1"/>
</dbReference>
<dbReference type="InterPro" id="IPR009000">
    <property type="entry name" value="Transl_B-barrel_sf"/>
</dbReference>
<dbReference type="Pfam" id="PF14492">
    <property type="entry name" value="EFG_III"/>
    <property type="match status" value="1"/>
</dbReference>
<evidence type="ECO:0000256" key="7">
    <source>
        <dbReference type="SAM" id="MobiDB-lite"/>
    </source>
</evidence>
<name>A0A7H8R899_TALRU</name>
<sequence length="922" mass="99570">MVTAPFLGRAIARPVTGLSRRPTSICTSKNISRKTAVAVLNRGFTRDFSATSLLQEEIDLEKTRNIGIIAHIDAGKTTTTERMLYYSGFTRRIGDVDDGSTVTDFLPAERARGITIQSAAITFHWPPQGAAGEADKLSVQELDDKRLPRSSVSHTVNLIDTPGHADFTFEVLRSLRILDGAVCILDGVAGVEAQTEKVWHQASTYRIPRIVYVNKLDRDGAAFGKTVREVGSRLHGWPAVCQIPWFQGGDGRFTGIADAVSLTGLLWQEAGDGKSVKAFDLAGLEAEDAKLASELKRARTALVELLSEHDEDMVERFFEHEEDHLAIPPIDILKSLRKCLLDPANKIIPVFAGASFRNIGVQPLLDAVTNLLPGPTESPDPEISVGNTTGRLSRLLSGELTVDQSKQATTGKSKQKKKAAPPAASTIKNPVASLESCSLAFKVVSDAKRGVLVYVRVYSGSLNRQSLLYNTNLNVTEKAPRLFKMYANDAVEVESISAGHIGVVAGLKLARTGDTLISCVGSRMTPPEPLNTLQLRPIDVPPPVFFASIEPHSLSEEKNMQEALALLLREDPSLQVTIDEDSGQTLLSGMGELHLEIARDRLVNDFKAKASMGRIEIGYRECVLGQSGAVTKTFDREIAGRKGKASCTAVVEPYDSAEENTDLGENIIFTQTRDGNQIVIRAPGLDTTTDKNGNEQSSQLPSHLDVSTFQTSLFNGVLSALARGPQFTFPIHSTRVTLTCDVVEHLFGSESSTSAISAAARLATQSALRELVATAPKNSTALMEPVMNVIISVDEASLGSVVHDISSARGGHIISLDEETSITTTTTTNNDDEAVVDIDVSKIYAPPDPFESPSVAGGLPTQASANQARTITAKVPLKEMVGYLKHLRSLTAGRGTFVMHVDRFEKMSAQRQKAVLTDLSNM</sequence>
<dbReference type="InterPro" id="IPR000640">
    <property type="entry name" value="EFG_V-like"/>
</dbReference>
<dbReference type="HAMAP" id="MF_03059">
    <property type="entry name" value="mEF_G_2"/>
    <property type="match status" value="1"/>
</dbReference>
<evidence type="ECO:0000256" key="6">
    <source>
        <dbReference type="HAMAP-Rule" id="MF_03059"/>
    </source>
</evidence>
<dbReference type="InterPro" id="IPR009022">
    <property type="entry name" value="EFG_III"/>
</dbReference>
<dbReference type="PANTHER" id="PTHR43261">
    <property type="entry name" value="TRANSLATION ELONGATION FACTOR G-RELATED"/>
    <property type="match status" value="1"/>
</dbReference>
<evidence type="ECO:0000256" key="3">
    <source>
        <dbReference type="ARBA" id="ARBA00023128"/>
    </source>
</evidence>
<feature type="binding site" evidence="6">
    <location>
        <begin position="214"/>
        <end position="217"/>
    </location>
    <ligand>
        <name>GTP</name>
        <dbReference type="ChEBI" id="CHEBI:37565"/>
    </ligand>
</feature>
<dbReference type="GO" id="GO:0005525">
    <property type="term" value="F:GTP binding"/>
    <property type="evidence" value="ECO:0007669"/>
    <property type="project" value="UniProtKB-UniRule"/>
</dbReference>
<evidence type="ECO:0000256" key="4">
    <source>
        <dbReference type="ARBA" id="ARBA00023134"/>
    </source>
</evidence>
<organism evidence="9 10">
    <name type="scientific">Talaromyces rugulosus</name>
    <name type="common">Penicillium rugulosum</name>
    <dbReference type="NCBI Taxonomy" id="121627"/>
    <lineage>
        <taxon>Eukaryota</taxon>
        <taxon>Fungi</taxon>
        <taxon>Dikarya</taxon>
        <taxon>Ascomycota</taxon>
        <taxon>Pezizomycotina</taxon>
        <taxon>Eurotiomycetes</taxon>
        <taxon>Eurotiomycetidae</taxon>
        <taxon>Eurotiales</taxon>
        <taxon>Trichocomaceae</taxon>
        <taxon>Talaromyces</taxon>
        <taxon>Talaromyces sect. Islandici</taxon>
    </lineage>
</organism>
<dbReference type="InterPro" id="IPR035649">
    <property type="entry name" value="EFG_V"/>
</dbReference>
<dbReference type="NCBIfam" id="TIGR00231">
    <property type="entry name" value="small_GTP"/>
    <property type="match status" value="1"/>
</dbReference>
<dbReference type="Gene3D" id="3.30.230.10">
    <property type="match status" value="1"/>
</dbReference>
<comment type="function">
    <text evidence="5">Catalyzes the GTP-dependent ribosomal translocation step during translation elongation. During this step, the ribosome changes from the pre-translocational (PRE) to the post-translocational (POST) state as the newly formed A-site-bound peptidyl-tRNA and P-site-bound deacylated tRNA move to the P and E sites, respectively. Catalyzes the coordinated movement of the two tRNA molecules, the mRNA and conformational changes in the ribosome.</text>
</comment>
<evidence type="ECO:0000256" key="2">
    <source>
        <dbReference type="ARBA" id="ARBA00022917"/>
    </source>
</evidence>
<dbReference type="CDD" id="cd01886">
    <property type="entry name" value="EF-G"/>
    <property type="match status" value="1"/>
</dbReference>
<feature type="binding site" evidence="6">
    <location>
        <begin position="70"/>
        <end position="77"/>
    </location>
    <ligand>
        <name>GTP</name>
        <dbReference type="ChEBI" id="CHEBI:37565"/>
    </ligand>
</feature>
<dbReference type="InterPro" id="IPR000795">
    <property type="entry name" value="T_Tr_GTP-bd_dom"/>
</dbReference>
<gene>
    <name evidence="6" type="primary">MEF2</name>
    <name evidence="9" type="ORF">TRUGW13939_08129</name>
</gene>
<protein>
    <recommendedName>
        <fullName evidence="6">Ribosome-releasing factor 2, mitochondrial</fullName>
        <shortName evidence="6">RRF2mt</shortName>
    </recommendedName>
    <alternativeName>
        <fullName evidence="6">Elongation factor G 2, mitochondrial</fullName>
        <shortName evidence="6">EF-G2mt</shortName>
        <shortName evidence="6">mEF-G 2</shortName>
    </alternativeName>
</protein>
<dbReference type="GO" id="GO:0032543">
    <property type="term" value="P:mitochondrial translation"/>
    <property type="evidence" value="ECO:0007669"/>
    <property type="project" value="UniProtKB-UniRule"/>
</dbReference>
<keyword evidence="3 6" id="KW-0496">Mitochondrion</keyword>
<feature type="domain" description="Tr-type G" evidence="8">
    <location>
        <begin position="61"/>
        <end position="376"/>
    </location>
</feature>
<feature type="binding site" evidence="6">
    <location>
        <begin position="160"/>
        <end position="164"/>
    </location>
    <ligand>
        <name>GTP</name>
        <dbReference type="ChEBI" id="CHEBI:37565"/>
    </ligand>
</feature>
<dbReference type="FunFam" id="3.30.70.870:FF:000007">
    <property type="entry name" value="Ribosome-releasing factor 2, mitochondrial"/>
    <property type="match status" value="1"/>
</dbReference>